<gene>
    <name evidence="2" type="ORF">IQ247_09155</name>
</gene>
<evidence type="ECO:0000313" key="2">
    <source>
        <dbReference type="EMBL" id="MBE9212858.1"/>
    </source>
</evidence>
<dbReference type="Proteomes" id="UP000620559">
    <property type="component" value="Unassembled WGS sequence"/>
</dbReference>
<accession>A0A8J7FB24</accession>
<proteinExistence type="predicted"/>
<keyword evidence="3" id="KW-1185">Reference proteome</keyword>
<comment type="caution">
    <text evidence="2">The sequence shown here is derived from an EMBL/GenBank/DDBJ whole genome shotgun (WGS) entry which is preliminary data.</text>
</comment>
<sequence>MLELKINKDNTLKPDVEEHLIQLKQVAAAENMSLEEAANHLLQMRDERSGKEHEFDEDEYIEQRFGVKPSEASTNSFVKLLHSDVARGKQLAALRHKVVIESSTLMLEDLLFNGTQETSTELEENQNKIYSRIDNDFFGKVNWGEEPHPSLAIQPQQLKSRHKTKSLPEKSSP</sequence>
<dbReference type="EMBL" id="JADEWL010000020">
    <property type="protein sequence ID" value="MBE9212858.1"/>
    <property type="molecule type" value="Genomic_DNA"/>
</dbReference>
<name>A0A8J7FB24_9CYAN</name>
<reference evidence="2" key="1">
    <citation type="submission" date="2020-10" db="EMBL/GenBank/DDBJ databases">
        <authorList>
            <person name="Castelo-Branco R."/>
            <person name="Eusebio N."/>
            <person name="Adriana R."/>
            <person name="Vieira A."/>
            <person name="Brugerolle De Fraissinette N."/>
            <person name="Rezende De Castro R."/>
            <person name="Schneider M.P."/>
            <person name="Vasconcelos V."/>
            <person name="Leao P.N."/>
        </authorList>
    </citation>
    <scope>NUCLEOTIDE SEQUENCE</scope>
    <source>
        <strain evidence="2">LEGE 06105</strain>
    </source>
</reference>
<protein>
    <submittedName>
        <fullName evidence="2">Uncharacterized protein</fullName>
    </submittedName>
</protein>
<organism evidence="2 3">
    <name type="scientific">Plectonema cf. radiosum LEGE 06105</name>
    <dbReference type="NCBI Taxonomy" id="945769"/>
    <lineage>
        <taxon>Bacteria</taxon>
        <taxon>Bacillati</taxon>
        <taxon>Cyanobacteriota</taxon>
        <taxon>Cyanophyceae</taxon>
        <taxon>Oscillatoriophycideae</taxon>
        <taxon>Oscillatoriales</taxon>
        <taxon>Microcoleaceae</taxon>
        <taxon>Plectonema</taxon>
    </lineage>
</organism>
<evidence type="ECO:0000313" key="3">
    <source>
        <dbReference type="Proteomes" id="UP000620559"/>
    </source>
</evidence>
<evidence type="ECO:0000256" key="1">
    <source>
        <dbReference type="SAM" id="MobiDB-lite"/>
    </source>
</evidence>
<dbReference type="AlphaFoldDB" id="A0A8J7FB24"/>
<feature type="region of interest" description="Disordered" evidence="1">
    <location>
        <begin position="144"/>
        <end position="173"/>
    </location>
</feature>